<dbReference type="PRINTS" id="PR00038">
    <property type="entry name" value="HTHLUXR"/>
</dbReference>
<protein>
    <submittedName>
        <fullName evidence="5">Regulatory LuxR family protein</fullName>
    </submittedName>
</protein>
<evidence type="ECO:0000313" key="5">
    <source>
        <dbReference type="EMBL" id="REH48506.1"/>
    </source>
</evidence>
<keyword evidence="3" id="KW-0804">Transcription</keyword>
<dbReference type="SUPFAM" id="SSF46894">
    <property type="entry name" value="C-terminal effector domain of the bipartite response regulators"/>
    <property type="match status" value="1"/>
</dbReference>
<keyword evidence="2" id="KW-0238">DNA-binding</keyword>
<dbReference type="PANTHER" id="PTHR44688">
    <property type="entry name" value="DNA-BINDING TRANSCRIPTIONAL ACTIVATOR DEVR_DOSR"/>
    <property type="match status" value="1"/>
</dbReference>
<dbReference type="Gene3D" id="1.10.10.10">
    <property type="entry name" value="Winged helix-like DNA-binding domain superfamily/Winged helix DNA-binding domain"/>
    <property type="match status" value="1"/>
</dbReference>
<accession>A0A3E0HQI7</accession>
<dbReference type="PANTHER" id="PTHR44688:SF16">
    <property type="entry name" value="DNA-BINDING TRANSCRIPTIONAL ACTIVATOR DEVR_DOSR"/>
    <property type="match status" value="1"/>
</dbReference>
<keyword evidence="1" id="KW-0805">Transcription regulation</keyword>
<dbReference type="Pfam" id="PF00196">
    <property type="entry name" value="GerE"/>
    <property type="match status" value="1"/>
</dbReference>
<dbReference type="PROSITE" id="PS00622">
    <property type="entry name" value="HTH_LUXR_1"/>
    <property type="match status" value="1"/>
</dbReference>
<dbReference type="SMART" id="SM00421">
    <property type="entry name" value="HTH_LUXR"/>
    <property type="match status" value="1"/>
</dbReference>
<dbReference type="GO" id="GO:0006355">
    <property type="term" value="P:regulation of DNA-templated transcription"/>
    <property type="evidence" value="ECO:0007669"/>
    <property type="project" value="InterPro"/>
</dbReference>
<dbReference type="InterPro" id="IPR036388">
    <property type="entry name" value="WH-like_DNA-bd_sf"/>
</dbReference>
<dbReference type="InterPro" id="IPR000792">
    <property type="entry name" value="Tscrpt_reg_LuxR_C"/>
</dbReference>
<name>A0A3E0HQI7_9PSEU</name>
<dbReference type="PROSITE" id="PS50043">
    <property type="entry name" value="HTH_LUXR_2"/>
    <property type="match status" value="1"/>
</dbReference>
<gene>
    <name evidence="5" type="ORF">BCF44_105365</name>
</gene>
<evidence type="ECO:0000256" key="3">
    <source>
        <dbReference type="ARBA" id="ARBA00023163"/>
    </source>
</evidence>
<proteinExistence type="predicted"/>
<feature type="domain" description="HTH luxR-type" evidence="4">
    <location>
        <begin position="417"/>
        <end position="481"/>
    </location>
</feature>
<dbReference type="AlphaFoldDB" id="A0A3E0HQI7"/>
<dbReference type="Proteomes" id="UP000256269">
    <property type="component" value="Unassembled WGS sequence"/>
</dbReference>
<dbReference type="EMBL" id="QUNO01000005">
    <property type="protein sequence ID" value="REH48506.1"/>
    <property type="molecule type" value="Genomic_DNA"/>
</dbReference>
<comment type="caution">
    <text evidence="5">The sequence shown here is derived from an EMBL/GenBank/DDBJ whole genome shotgun (WGS) entry which is preliminary data.</text>
</comment>
<dbReference type="GO" id="GO:0003677">
    <property type="term" value="F:DNA binding"/>
    <property type="evidence" value="ECO:0007669"/>
    <property type="project" value="UniProtKB-KW"/>
</dbReference>
<dbReference type="CDD" id="cd06170">
    <property type="entry name" value="LuxR_C_like"/>
    <property type="match status" value="1"/>
</dbReference>
<evidence type="ECO:0000256" key="2">
    <source>
        <dbReference type="ARBA" id="ARBA00023125"/>
    </source>
</evidence>
<sequence>MPYVTALRPALSRRSPVCQRSTAACDLDRVRAGFPRAANLFYTTQRPEEALAALDEADAAITDDNLRALLTGLRAAFYVHLGRPALAVQRATEALGSGVLPPPAFVMASFGLVGGLGVQGLADQIGDAAARAYAVGASADAAVPSFGLGFWHTLALQLAGYLPEATQVAGELRRRGADIPGAPQLYGTVLAGRAALATGRLRTAIRELREARTGLSPFDTSGFEELCLVALVSAHASAGDVPAAREALSRLGDIHHPGWEFLHPEASLARAALAAAEGSVSQAITHARAAANRAALNGQHAIEVLALQSAARLGDRTVAERLLVLSSQVGGPHVCGPRVQAAASHAAALAADDAEALHAASVSYEQFGDLLAAADAAAQSAISHSHTGRRGPAQAAVSRATRLAALCEGARTPALLAALHPLPLTTREREIVTLAADGLSNRDIASRLLVSVRTVEGHLYRATAKLGVTDRTQLPSVLRGD</sequence>
<evidence type="ECO:0000313" key="6">
    <source>
        <dbReference type="Proteomes" id="UP000256269"/>
    </source>
</evidence>
<evidence type="ECO:0000259" key="4">
    <source>
        <dbReference type="PROSITE" id="PS50043"/>
    </source>
</evidence>
<keyword evidence="6" id="KW-1185">Reference proteome</keyword>
<organism evidence="5 6">
    <name type="scientific">Kutzneria buriramensis</name>
    <dbReference type="NCBI Taxonomy" id="1045776"/>
    <lineage>
        <taxon>Bacteria</taxon>
        <taxon>Bacillati</taxon>
        <taxon>Actinomycetota</taxon>
        <taxon>Actinomycetes</taxon>
        <taxon>Pseudonocardiales</taxon>
        <taxon>Pseudonocardiaceae</taxon>
        <taxon>Kutzneria</taxon>
    </lineage>
</organism>
<evidence type="ECO:0000256" key="1">
    <source>
        <dbReference type="ARBA" id="ARBA00023015"/>
    </source>
</evidence>
<dbReference type="InterPro" id="IPR016032">
    <property type="entry name" value="Sig_transdc_resp-reg_C-effctor"/>
</dbReference>
<reference evidence="5 6" key="1">
    <citation type="submission" date="2018-08" db="EMBL/GenBank/DDBJ databases">
        <title>Genomic Encyclopedia of Archaeal and Bacterial Type Strains, Phase II (KMG-II): from individual species to whole genera.</title>
        <authorList>
            <person name="Goeker M."/>
        </authorList>
    </citation>
    <scope>NUCLEOTIDE SEQUENCE [LARGE SCALE GENOMIC DNA]</scope>
    <source>
        <strain evidence="5 6">DSM 45791</strain>
    </source>
</reference>